<dbReference type="WBParaSite" id="nRc.2.0.1.t26444-RA">
    <property type="protein sequence ID" value="nRc.2.0.1.t26444-RA"/>
    <property type="gene ID" value="nRc.2.0.1.g26444"/>
</dbReference>
<name>A0A915JJT8_ROMCU</name>
<dbReference type="Proteomes" id="UP000887565">
    <property type="component" value="Unplaced"/>
</dbReference>
<evidence type="ECO:0000313" key="2">
    <source>
        <dbReference type="WBParaSite" id="nRc.2.0.1.t26444-RA"/>
    </source>
</evidence>
<keyword evidence="1" id="KW-1185">Reference proteome</keyword>
<organism evidence="1 2">
    <name type="scientific">Romanomermis culicivorax</name>
    <name type="common">Nematode worm</name>
    <dbReference type="NCBI Taxonomy" id="13658"/>
    <lineage>
        <taxon>Eukaryota</taxon>
        <taxon>Metazoa</taxon>
        <taxon>Ecdysozoa</taxon>
        <taxon>Nematoda</taxon>
        <taxon>Enoplea</taxon>
        <taxon>Dorylaimia</taxon>
        <taxon>Mermithida</taxon>
        <taxon>Mermithoidea</taxon>
        <taxon>Mermithidae</taxon>
        <taxon>Romanomermis</taxon>
    </lineage>
</organism>
<evidence type="ECO:0000313" key="1">
    <source>
        <dbReference type="Proteomes" id="UP000887565"/>
    </source>
</evidence>
<protein>
    <submittedName>
        <fullName evidence="2">Uncharacterized protein</fullName>
    </submittedName>
</protein>
<dbReference type="AlphaFoldDB" id="A0A915JJT8"/>
<reference evidence="2" key="1">
    <citation type="submission" date="2022-11" db="UniProtKB">
        <authorList>
            <consortium name="WormBaseParasite"/>
        </authorList>
    </citation>
    <scope>IDENTIFICATION</scope>
</reference>
<proteinExistence type="predicted"/>
<sequence length="129" mass="14136">MTIFNSSPMDVWLTGLSFLSKNMSVADTGLGVPAGRTPSNETTTNASRRPFCGKWMNIGHILLIHVTHCTTIAADSRWRKRHHNLFCVFDRPITSGKTVLGVDGASIRFLGVDDKSNTFACAQSHTSKL</sequence>
<accession>A0A915JJT8</accession>